<dbReference type="GeneID" id="6012751"/>
<feature type="transmembrane region" description="Helical" evidence="1">
    <location>
        <begin position="158"/>
        <end position="179"/>
    </location>
</feature>
<evidence type="ECO:0000313" key="3">
    <source>
        <dbReference type="EMBL" id="EAU85583.2"/>
    </source>
</evidence>
<keyword evidence="4" id="KW-1185">Reference proteome</keyword>
<evidence type="ECO:0000256" key="1">
    <source>
        <dbReference type="SAM" id="Phobius"/>
    </source>
</evidence>
<dbReference type="KEGG" id="cci:CC1G_06296"/>
<proteinExistence type="predicted"/>
<evidence type="ECO:0000259" key="2">
    <source>
        <dbReference type="Pfam" id="PF20151"/>
    </source>
</evidence>
<dbReference type="OrthoDB" id="3261349at2759"/>
<feature type="domain" description="DUF6533" evidence="2">
    <location>
        <begin position="22"/>
        <end position="64"/>
    </location>
</feature>
<dbReference type="RefSeq" id="XP_001836211.2">
    <property type="nucleotide sequence ID" value="XM_001836159.2"/>
</dbReference>
<dbReference type="OMA" id="CVETTIF"/>
<organism evidence="3 4">
    <name type="scientific">Coprinopsis cinerea (strain Okayama-7 / 130 / ATCC MYA-4618 / FGSC 9003)</name>
    <name type="common">Inky cap fungus</name>
    <name type="synonym">Hormographiella aspergillata</name>
    <dbReference type="NCBI Taxonomy" id="240176"/>
    <lineage>
        <taxon>Eukaryota</taxon>
        <taxon>Fungi</taxon>
        <taxon>Dikarya</taxon>
        <taxon>Basidiomycota</taxon>
        <taxon>Agaricomycotina</taxon>
        <taxon>Agaricomycetes</taxon>
        <taxon>Agaricomycetidae</taxon>
        <taxon>Agaricales</taxon>
        <taxon>Agaricineae</taxon>
        <taxon>Psathyrellaceae</taxon>
        <taxon>Coprinopsis</taxon>
    </lineage>
</organism>
<dbReference type="HOGENOM" id="CLU_816400_0_0_1"/>
<evidence type="ECO:0000313" key="4">
    <source>
        <dbReference type="Proteomes" id="UP000001861"/>
    </source>
</evidence>
<dbReference type="VEuPathDB" id="FungiDB:CC1G_06296"/>
<keyword evidence="1" id="KW-0472">Membrane</keyword>
<keyword evidence="1" id="KW-1133">Transmembrane helix</keyword>
<accession>A8NTE8</accession>
<gene>
    <name evidence="3" type="ORF">CC1G_06296</name>
</gene>
<protein>
    <recommendedName>
        <fullName evidence="2">DUF6533 domain-containing protein</fullName>
    </recommendedName>
</protein>
<comment type="caution">
    <text evidence="3">The sequence shown here is derived from an EMBL/GenBank/DDBJ whole genome shotgun (WGS) entry which is preliminary data.</text>
</comment>
<feature type="transmembrane region" description="Helical" evidence="1">
    <location>
        <begin position="117"/>
        <end position="137"/>
    </location>
</feature>
<keyword evidence="1" id="KW-0812">Transmembrane</keyword>
<sequence>MRTTAIQHSTSSQSRSNLIWVLTAILLYDYALTFCDEVNWIWKGSNKLTLITILFVLHRYFSILLAPALVVQYFWGSADPGRVLWGLVTAPSLAYRESQLPPRGCILPISLESIQSFMPAILLGMSAEVVVFVLTLYKSIQIIQKENSVVLRILLRDGALYFGVVMLANMAVIVSYYAFDVSGPLFVLLPWITRADASQDYSRGNVVTLTNSLYATLVSRLILNLRDPALSSDIHFRLYPFNYYAGSRIIRRGRGQTATGDIFTSVIMTYDGGTGDGSTPNEEEEGCSCSVCQESFEEYSGYPSTSLGRSGAYSGDSDARSMASMESSLSMQKERYCYAV</sequence>
<feature type="transmembrane region" description="Helical" evidence="1">
    <location>
        <begin position="48"/>
        <end position="75"/>
    </location>
</feature>
<dbReference type="Proteomes" id="UP000001861">
    <property type="component" value="Unassembled WGS sequence"/>
</dbReference>
<dbReference type="Pfam" id="PF20151">
    <property type="entry name" value="DUF6533"/>
    <property type="match status" value="1"/>
</dbReference>
<dbReference type="EMBL" id="AACS02000004">
    <property type="protein sequence ID" value="EAU85583.2"/>
    <property type="molecule type" value="Genomic_DNA"/>
</dbReference>
<name>A8NTE8_COPC7</name>
<dbReference type="InterPro" id="IPR045340">
    <property type="entry name" value="DUF6533"/>
</dbReference>
<reference evidence="3 4" key="1">
    <citation type="journal article" date="2010" name="Proc. Natl. Acad. Sci. U.S.A.">
        <title>Insights into evolution of multicellular fungi from the assembled chromosomes of the mushroom Coprinopsis cinerea (Coprinus cinereus).</title>
        <authorList>
            <person name="Stajich J.E."/>
            <person name="Wilke S.K."/>
            <person name="Ahren D."/>
            <person name="Au C.H."/>
            <person name="Birren B.W."/>
            <person name="Borodovsky M."/>
            <person name="Burns C."/>
            <person name="Canback B."/>
            <person name="Casselton L.A."/>
            <person name="Cheng C.K."/>
            <person name="Deng J."/>
            <person name="Dietrich F.S."/>
            <person name="Fargo D.C."/>
            <person name="Farman M.L."/>
            <person name="Gathman A.C."/>
            <person name="Goldberg J."/>
            <person name="Guigo R."/>
            <person name="Hoegger P.J."/>
            <person name="Hooker J.B."/>
            <person name="Huggins A."/>
            <person name="James T.Y."/>
            <person name="Kamada T."/>
            <person name="Kilaru S."/>
            <person name="Kodira C."/>
            <person name="Kues U."/>
            <person name="Kupfer D."/>
            <person name="Kwan H.S."/>
            <person name="Lomsadze A."/>
            <person name="Li W."/>
            <person name="Lilly W.W."/>
            <person name="Ma L.J."/>
            <person name="Mackey A.J."/>
            <person name="Manning G."/>
            <person name="Martin F."/>
            <person name="Muraguchi H."/>
            <person name="Natvig D.O."/>
            <person name="Palmerini H."/>
            <person name="Ramesh M.A."/>
            <person name="Rehmeyer C.J."/>
            <person name="Roe B.A."/>
            <person name="Shenoy N."/>
            <person name="Stanke M."/>
            <person name="Ter-Hovhannisyan V."/>
            <person name="Tunlid A."/>
            <person name="Velagapudi R."/>
            <person name="Vision T.J."/>
            <person name="Zeng Q."/>
            <person name="Zolan M.E."/>
            <person name="Pukkila P.J."/>
        </authorList>
    </citation>
    <scope>NUCLEOTIDE SEQUENCE [LARGE SCALE GENOMIC DNA]</scope>
    <source>
        <strain evidence="4">Okayama-7 / 130 / ATCC MYA-4618 / FGSC 9003</strain>
    </source>
</reference>
<dbReference type="InParanoid" id="A8NTE8"/>
<dbReference type="AlphaFoldDB" id="A8NTE8"/>